<comment type="subcellular location">
    <subcellularLocation>
        <location evidence="1">Cytoplasm</location>
    </subcellularLocation>
</comment>
<dbReference type="NCBIfam" id="TIGR00636">
    <property type="entry name" value="PduO_Nterm"/>
    <property type="match status" value="1"/>
</dbReference>
<evidence type="ECO:0000313" key="7">
    <source>
        <dbReference type="EMBL" id="QLH06745.1"/>
    </source>
</evidence>
<evidence type="ECO:0000256" key="5">
    <source>
        <dbReference type="ARBA" id="ARBA00022840"/>
    </source>
</evidence>
<evidence type="ECO:0000256" key="4">
    <source>
        <dbReference type="ARBA" id="ARBA00022741"/>
    </source>
</evidence>
<evidence type="ECO:0000313" key="8">
    <source>
        <dbReference type="Proteomes" id="UP000509478"/>
    </source>
</evidence>
<keyword evidence="3 7" id="KW-0808">Transferase</keyword>
<dbReference type="GO" id="GO:0005737">
    <property type="term" value="C:cytoplasm"/>
    <property type="evidence" value="ECO:0007669"/>
    <property type="project" value="UniProtKB-SubCell"/>
</dbReference>
<proteinExistence type="predicted"/>
<dbReference type="PANTHER" id="PTHR12213:SF0">
    <property type="entry name" value="CORRINOID ADENOSYLTRANSFERASE MMAB"/>
    <property type="match status" value="1"/>
</dbReference>
<dbReference type="OrthoDB" id="4665at2157"/>
<dbReference type="EMBL" id="CP026995">
    <property type="protein sequence ID" value="QLH06745.1"/>
    <property type="molecule type" value="Genomic_DNA"/>
</dbReference>
<evidence type="ECO:0000256" key="3">
    <source>
        <dbReference type="ARBA" id="ARBA00022679"/>
    </source>
</evidence>
<dbReference type="PANTHER" id="PTHR12213">
    <property type="entry name" value="CORRINOID ADENOSYLTRANSFERASE"/>
    <property type="match status" value="1"/>
</dbReference>
<dbReference type="KEGG" id="nue:C5F50_06395"/>
<feature type="domain" description="Cobalamin adenosyltransferase-like" evidence="6">
    <location>
        <begin position="3"/>
        <end position="164"/>
    </location>
</feature>
<evidence type="ECO:0000259" key="6">
    <source>
        <dbReference type="Pfam" id="PF01923"/>
    </source>
</evidence>
<dbReference type="AlphaFoldDB" id="A0A7D5RGF7"/>
<evidence type="ECO:0000256" key="1">
    <source>
        <dbReference type="ARBA" id="ARBA00004496"/>
    </source>
</evidence>
<sequence length="178" mass="19983">MKIYTKTGDDGNTGVQGNLRISKSHPRIIAYGTIDEANAALGIVLTNSLDRDIIDLLTKIQNELFLVGADLSNPNLNDMKNRVSLDMIQNLESLIDKFESELSPLTNFILPGGDIAAAQLHYVRTIVRRAETHVVQLSEKDEINSNCMIYLNRLSDLFFVVGRLINKRKGKDDILWKI</sequence>
<gene>
    <name evidence="7" type="ORF">C5F50_06395</name>
</gene>
<dbReference type="Gene3D" id="1.20.1200.10">
    <property type="entry name" value="Cobalamin adenosyltransferase-like"/>
    <property type="match status" value="1"/>
</dbReference>
<dbReference type="GO" id="GO:0008817">
    <property type="term" value="F:corrinoid adenosyltransferase activity"/>
    <property type="evidence" value="ECO:0007669"/>
    <property type="project" value="TreeGrafter"/>
</dbReference>
<keyword evidence="5" id="KW-0067">ATP-binding</keyword>
<dbReference type="InterPro" id="IPR029499">
    <property type="entry name" value="PduO-typ"/>
</dbReference>
<organism evidence="7 8">
    <name type="scientific">Nitrosopumilus ureiphilus</name>
    <dbReference type="NCBI Taxonomy" id="1470067"/>
    <lineage>
        <taxon>Archaea</taxon>
        <taxon>Nitrososphaerota</taxon>
        <taxon>Nitrososphaeria</taxon>
        <taxon>Nitrosopumilales</taxon>
        <taxon>Nitrosopumilaceae</taxon>
        <taxon>Nitrosopumilus</taxon>
    </lineage>
</organism>
<dbReference type="FunFam" id="1.20.1200.10:FF:000003">
    <property type="entry name" value="ATP:cob(I)alamin adenosyltransferase"/>
    <property type="match status" value="1"/>
</dbReference>
<keyword evidence="2" id="KW-0963">Cytoplasm</keyword>
<dbReference type="GO" id="GO:0005524">
    <property type="term" value="F:ATP binding"/>
    <property type="evidence" value="ECO:0007669"/>
    <property type="project" value="UniProtKB-KW"/>
</dbReference>
<keyword evidence="8" id="KW-1185">Reference proteome</keyword>
<dbReference type="RefSeq" id="WP_179370600.1">
    <property type="nucleotide sequence ID" value="NZ_CP026995.1"/>
</dbReference>
<name>A0A7D5RGF7_9ARCH</name>
<protein>
    <submittedName>
        <fullName evidence="7">ATP:cob(I)alamin adenosyltransferase</fullName>
    </submittedName>
</protein>
<dbReference type="Pfam" id="PF01923">
    <property type="entry name" value="Cob_adeno_trans"/>
    <property type="match status" value="1"/>
</dbReference>
<dbReference type="SUPFAM" id="SSF89028">
    <property type="entry name" value="Cobalamin adenosyltransferase-like"/>
    <property type="match status" value="1"/>
</dbReference>
<keyword evidence="4" id="KW-0547">Nucleotide-binding</keyword>
<dbReference type="InterPro" id="IPR016030">
    <property type="entry name" value="CblAdoTrfase-like"/>
</dbReference>
<accession>A0A7D5RGF7</accession>
<reference evidence="7 8" key="1">
    <citation type="submission" date="2018-02" db="EMBL/GenBank/DDBJ databases">
        <title>Complete genome of Nitrosopumilus ureaphilus PS0.</title>
        <authorList>
            <person name="Qin W."/>
            <person name="Zheng Y."/>
            <person name="Stahl D.A."/>
        </authorList>
    </citation>
    <scope>NUCLEOTIDE SEQUENCE [LARGE SCALE GENOMIC DNA]</scope>
    <source>
        <strain evidence="7 8">PS0</strain>
    </source>
</reference>
<evidence type="ECO:0000256" key="2">
    <source>
        <dbReference type="ARBA" id="ARBA00022490"/>
    </source>
</evidence>
<dbReference type="Proteomes" id="UP000509478">
    <property type="component" value="Chromosome"/>
</dbReference>
<dbReference type="GeneID" id="56067705"/>
<dbReference type="InterPro" id="IPR036451">
    <property type="entry name" value="CblAdoTrfase-like_sf"/>
</dbReference>